<dbReference type="InterPro" id="IPR010730">
    <property type="entry name" value="HET"/>
</dbReference>
<accession>A0A8H7IVK7</accession>
<keyword evidence="3" id="KW-1185">Reference proteome</keyword>
<gene>
    <name evidence="2" type="ORF">EKO04_010878</name>
</gene>
<dbReference type="Proteomes" id="UP000651452">
    <property type="component" value="Unassembled WGS sequence"/>
</dbReference>
<dbReference type="Pfam" id="PF26639">
    <property type="entry name" value="Het-6_barrel"/>
    <property type="match status" value="1"/>
</dbReference>
<proteinExistence type="predicted"/>
<evidence type="ECO:0000259" key="1">
    <source>
        <dbReference type="Pfam" id="PF06985"/>
    </source>
</evidence>
<evidence type="ECO:0000313" key="3">
    <source>
        <dbReference type="Proteomes" id="UP000651452"/>
    </source>
</evidence>
<reference evidence="2" key="2">
    <citation type="submission" date="2020-09" db="EMBL/GenBank/DDBJ databases">
        <title>Reference genome assembly for Australian Ascochyta lentis isolate Al4.</title>
        <authorList>
            <person name="Lee R.C."/>
            <person name="Farfan-Caceres L.M."/>
            <person name="Debler J.W."/>
            <person name="Williams A.H."/>
            <person name="Henares B.M."/>
        </authorList>
    </citation>
    <scope>NUCLEOTIDE SEQUENCE</scope>
    <source>
        <strain evidence="2">Al4</strain>
    </source>
</reference>
<feature type="domain" description="Heterokaryon incompatibility" evidence="1">
    <location>
        <begin position="62"/>
        <end position="209"/>
    </location>
</feature>
<dbReference type="EMBL" id="RZGK01000021">
    <property type="protein sequence ID" value="KAF9691422.1"/>
    <property type="molecule type" value="Genomic_DNA"/>
</dbReference>
<comment type="caution">
    <text evidence="2">The sequence shown here is derived from an EMBL/GenBank/DDBJ whole genome shotgun (WGS) entry which is preliminary data.</text>
</comment>
<dbReference type="PANTHER" id="PTHR24148:SF73">
    <property type="entry name" value="HET DOMAIN PROTEIN (AFU_ORTHOLOGUE AFUA_8G01020)"/>
    <property type="match status" value="1"/>
</dbReference>
<organism evidence="2 3">
    <name type="scientific">Ascochyta lentis</name>
    <dbReference type="NCBI Taxonomy" id="205686"/>
    <lineage>
        <taxon>Eukaryota</taxon>
        <taxon>Fungi</taxon>
        <taxon>Dikarya</taxon>
        <taxon>Ascomycota</taxon>
        <taxon>Pezizomycotina</taxon>
        <taxon>Dothideomycetes</taxon>
        <taxon>Pleosporomycetidae</taxon>
        <taxon>Pleosporales</taxon>
        <taxon>Pleosporineae</taxon>
        <taxon>Didymellaceae</taxon>
        <taxon>Ascochyta</taxon>
    </lineage>
</organism>
<reference evidence="2" key="1">
    <citation type="submission" date="2018-12" db="EMBL/GenBank/DDBJ databases">
        <authorList>
            <person name="Syme R.A."/>
            <person name="Farfan-Caceres L."/>
            <person name="Lichtenzveig J."/>
        </authorList>
    </citation>
    <scope>NUCLEOTIDE SEQUENCE</scope>
    <source>
        <strain evidence="2">Al4</strain>
    </source>
</reference>
<dbReference type="AlphaFoldDB" id="A0A8H7IVK7"/>
<dbReference type="Pfam" id="PF06985">
    <property type="entry name" value="HET"/>
    <property type="match status" value="1"/>
</dbReference>
<evidence type="ECO:0000313" key="2">
    <source>
        <dbReference type="EMBL" id="KAF9691422.1"/>
    </source>
</evidence>
<protein>
    <recommendedName>
        <fullName evidence="1">Heterokaryon incompatibility domain-containing protein</fullName>
    </recommendedName>
</protein>
<dbReference type="PANTHER" id="PTHR24148">
    <property type="entry name" value="ANKYRIN REPEAT DOMAIN-CONTAINING PROTEIN 39 HOMOLOG-RELATED"/>
    <property type="match status" value="1"/>
</dbReference>
<name>A0A8H7IVK7_9PLEO</name>
<sequence>MDRQASTYEYAALDDTKRQVRLLHLHPSVHVKPGVLPNTDEDHLNDIQCTFSLASLDDNPTFEALSYVWGDHNITAPITLHGHAFSVTSNLHAALKHLRHQDKERVLWVDALCINQTDNSERSHQVSHMRHIYSQATNVLIFLGEACEGSDVVIDLIKTLAVHPYLHLDPSIHPSVMSHGFNLSDFDLLRWIFEFFHLPWWGRLWTVQEYILAQETVFVCGEKQFDGAWLKPFEHCMLGHADCCNTDKQLSYEIPGGQSIAAGLQRASLLDDTGTPDSWGWSHLAGVLASFQSRASSNPLDKVYGLLGLGNDSLRASLSVDYRRLPRDVYTDVVVATINERKDLNMLSLVYGLRGPELDIPSFVPDYSITSPSTKDSLFLQRYLKTLECFEASKEAEADPFIAEKGEATIRAILIDTIQDLQPYKRTTWKQVTEQGRRFAEQIDTMQNPYESSFEAFWQTLCGGISYYRHILDLVEPVKSTYLPIYQKFQAWVDSGMPVLKEQDIVNFSLAFQMAIAGRLFGITEGGRIGFVPCETSPGDIVAIMPGGKVPYILRKLPSVSTEDGESDMTGRYQFLGDAYIHGVMHGEVWDASKLETIVLV</sequence>
<dbReference type="InterPro" id="IPR052895">
    <property type="entry name" value="HetReg/Transcr_Mod"/>
</dbReference>
<dbReference type="OrthoDB" id="2157530at2759"/>